<dbReference type="InterPro" id="IPR020846">
    <property type="entry name" value="MFS_dom"/>
</dbReference>
<feature type="transmembrane region" description="Helical" evidence="6">
    <location>
        <begin position="343"/>
        <end position="362"/>
    </location>
</feature>
<evidence type="ECO:0000256" key="4">
    <source>
        <dbReference type="ARBA" id="ARBA00022989"/>
    </source>
</evidence>
<dbReference type="AlphaFoldDB" id="A0A2Z4MIK0"/>
<comment type="subcellular location">
    <subcellularLocation>
        <location evidence="1">Cell membrane</location>
        <topology evidence="1">Multi-pass membrane protein</topology>
    </subcellularLocation>
</comment>
<dbReference type="CDD" id="cd17321">
    <property type="entry name" value="MFS_MMR_MDR_like"/>
    <property type="match status" value="1"/>
</dbReference>
<feature type="transmembrane region" description="Helical" evidence="6">
    <location>
        <begin position="287"/>
        <end position="306"/>
    </location>
</feature>
<sequence>MNHSDFAMENSNKLLRVLVVTLIFSVMNGTMFNVALPEIAQEFHLMPSQVSWIMTGYMVVYAIGSVVFGKLADQYRLKDLLTYGLLIFAVGSIAGMLATEYWMIILGRILQASGASVLPATAMIIPIRYFAPEQRGRALGTSAVGLALGNAFGPVVAGLMASFGSWRMLFLISLLPLLTLPFFRKYLDDEKGAPGSIDFLGGGLLASTVALFLLSITESSGLLFAGGIVLLAMFIVRIRTAEHPFLQPALFRNRNFSVGLFIAFISTALSFSVMFMTPQFLSALNQLSAGSIGFVLFPAAIASALMGRKGGLLADERGNFFVVSLAAFFMLICFSLLSTFVGISPIAIAVILILGNVGQTFMQIALSNTLSRTLVKEQTGVGMGLFSMLNFISGAVAMSLIGKALDNQTAAMKINPLVTNPAASVYSNIFLLLAILIMGVWMLYRLQFHASKTLVHTDETSM</sequence>
<keyword evidence="4 6" id="KW-1133">Transmembrane helix</keyword>
<evidence type="ECO:0000313" key="9">
    <source>
        <dbReference type="Proteomes" id="UP000036061"/>
    </source>
</evidence>
<dbReference type="InterPro" id="IPR036259">
    <property type="entry name" value="MFS_trans_sf"/>
</dbReference>
<feature type="transmembrane region" description="Helical" evidence="6">
    <location>
        <begin position="383"/>
        <end position="405"/>
    </location>
</feature>
<dbReference type="PROSITE" id="PS50850">
    <property type="entry name" value="MFS"/>
    <property type="match status" value="1"/>
</dbReference>
<evidence type="ECO:0000259" key="7">
    <source>
        <dbReference type="PROSITE" id="PS50850"/>
    </source>
</evidence>
<feature type="domain" description="Major facilitator superfamily (MFS) profile" evidence="7">
    <location>
        <begin position="14"/>
        <end position="452"/>
    </location>
</feature>
<dbReference type="PRINTS" id="PR01036">
    <property type="entry name" value="TCRTETB"/>
</dbReference>
<dbReference type="Gene3D" id="1.20.1250.20">
    <property type="entry name" value="MFS general substrate transporter like domains"/>
    <property type="match status" value="1"/>
</dbReference>
<feature type="transmembrane region" description="Helical" evidence="6">
    <location>
        <begin position="143"/>
        <end position="163"/>
    </location>
</feature>
<evidence type="ECO:0000256" key="3">
    <source>
        <dbReference type="ARBA" id="ARBA00022692"/>
    </source>
</evidence>
<keyword evidence="2" id="KW-0813">Transport</keyword>
<feature type="transmembrane region" description="Helical" evidence="6">
    <location>
        <begin position="169"/>
        <end position="187"/>
    </location>
</feature>
<evidence type="ECO:0000313" key="8">
    <source>
        <dbReference type="EMBL" id="AWX56191.1"/>
    </source>
</evidence>
<evidence type="ECO:0000256" key="1">
    <source>
        <dbReference type="ARBA" id="ARBA00004651"/>
    </source>
</evidence>
<organism evidence="8 9">
    <name type="scientific">Brevibacillus brevis</name>
    <name type="common">Bacillus brevis</name>
    <dbReference type="NCBI Taxonomy" id="1393"/>
    <lineage>
        <taxon>Bacteria</taxon>
        <taxon>Bacillati</taxon>
        <taxon>Bacillota</taxon>
        <taxon>Bacilli</taxon>
        <taxon>Bacillales</taxon>
        <taxon>Paenibacillaceae</taxon>
        <taxon>Brevibacillus</taxon>
    </lineage>
</organism>
<feature type="transmembrane region" description="Helical" evidence="6">
    <location>
        <begin position="80"/>
        <end position="103"/>
    </location>
</feature>
<dbReference type="EMBL" id="CP030117">
    <property type="protein sequence ID" value="AWX56191.1"/>
    <property type="molecule type" value="Genomic_DNA"/>
</dbReference>
<evidence type="ECO:0000256" key="6">
    <source>
        <dbReference type="SAM" id="Phobius"/>
    </source>
</evidence>
<feature type="transmembrane region" description="Helical" evidence="6">
    <location>
        <begin position="318"/>
        <end position="337"/>
    </location>
</feature>
<name>A0A2Z4MIK0_BREBE</name>
<keyword evidence="5 6" id="KW-0472">Membrane</keyword>
<feature type="transmembrane region" description="Helical" evidence="6">
    <location>
        <begin position="425"/>
        <end position="444"/>
    </location>
</feature>
<feature type="transmembrane region" description="Helical" evidence="6">
    <location>
        <begin position="199"/>
        <end position="216"/>
    </location>
</feature>
<dbReference type="RefSeq" id="WP_048032889.1">
    <property type="nucleotide sequence ID" value="NZ_CP030117.1"/>
</dbReference>
<dbReference type="InterPro" id="IPR011701">
    <property type="entry name" value="MFS"/>
</dbReference>
<proteinExistence type="predicted"/>
<feature type="transmembrane region" description="Helical" evidence="6">
    <location>
        <begin position="48"/>
        <end position="68"/>
    </location>
</feature>
<dbReference type="GO" id="GO:0005886">
    <property type="term" value="C:plasma membrane"/>
    <property type="evidence" value="ECO:0007669"/>
    <property type="project" value="UniProtKB-SubCell"/>
</dbReference>
<feature type="transmembrane region" description="Helical" evidence="6">
    <location>
        <begin position="109"/>
        <end position="131"/>
    </location>
</feature>
<dbReference type="PANTHER" id="PTHR42718">
    <property type="entry name" value="MAJOR FACILITATOR SUPERFAMILY MULTIDRUG TRANSPORTER MFSC"/>
    <property type="match status" value="1"/>
</dbReference>
<dbReference type="GO" id="GO:0022857">
    <property type="term" value="F:transmembrane transporter activity"/>
    <property type="evidence" value="ECO:0007669"/>
    <property type="project" value="InterPro"/>
</dbReference>
<dbReference type="Gene3D" id="1.20.1720.10">
    <property type="entry name" value="Multidrug resistance protein D"/>
    <property type="match status" value="1"/>
</dbReference>
<feature type="transmembrane region" description="Helical" evidence="6">
    <location>
        <begin position="222"/>
        <end position="238"/>
    </location>
</feature>
<dbReference type="PANTHER" id="PTHR42718:SF9">
    <property type="entry name" value="MAJOR FACILITATOR SUPERFAMILY MULTIDRUG TRANSPORTER MFSC"/>
    <property type="match status" value="1"/>
</dbReference>
<protein>
    <submittedName>
        <fullName evidence="8">MFS transporter</fullName>
    </submittedName>
</protein>
<keyword evidence="3 6" id="KW-0812">Transmembrane</keyword>
<feature type="transmembrane region" description="Helical" evidence="6">
    <location>
        <begin position="14"/>
        <end position="36"/>
    </location>
</feature>
<gene>
    <name evidence="8" type="ORF">AB432_014575</name>
</gene>
<reference evidence="8 9" key="1">
    <citation type="journal article" date="2015" name="Genome Announc.">
        <title>Draft Genome Sequence of Brevibacillus brevis DZQ7, a Plant Growth-Promoting Rhizobacterium with Broad-Spectrum Antimicrobial Activity.</title>
        <authorList>
            <person name="Hou Q."/>
            <person name="Wang C."/>
            <person name="Hou X."/>
            <person name="Xia Z."/>
            <person name="Ye J."/>
            <person name="Liu K."/>
            <person name="Liu H."/>
            <person name="Wang J."/>
            <person name="Guo H."/>
            <person name="Yu X."/>
            <person name="Yang Y."/>
            <person name="Du B."/>
            <person name="Ding Y."/>
        </authorList>
    </citation>
    <scope>NUCLEOTIDE SEQUENCE [LARGE SCALE GENOMIC DNA]</scope>
    <source>
        <strain evidence="8 9">DZQ7</strain>
    </source>
</reference>
<dbReference type="Pfam" id="PF07690">
    <property type="entry name" value="MFS_1"/>
    <property type="match status" value="1"/>
</dbReference>
<dbReference type="SUPFAM" id="SSF103473">
    <property type="entry name" value="MFS general substrate transporter"/>
    <property type="match status" value="1"/>
</dbReference>
<feature type="transmembrane region" description="Helical" evidence="6">
    <location>
        <begin position="258"/>
        <end position="281"/>
    </location>
</feature>
<accession>A0A2Z4MIK0</accession>
<evidence type="ECO:0000256" key="5">
    <source>
        <dbReference type="ARBA" id="ARBA00023136"/>
    </source>
</evidence>
<dbReference type="Proteomes" id="UP000036061">
    <property type="component" value="Chromosome"/>
</dbReference>
<evidence type="ECO:0000256" key="2">
    <source>
        <dbReference type="ARBA" id="ARBA00022448"/>
    </source>
</evidence>